<dbReference type="InterPro" id="IPR036179">
    <property type="entry name" value="Ig-like_dom_sf"/>
</dbReference>
<keyword evidence="4" id="KW-1185">Reference proteome</keyword>
<dbReference type="PROSITE" id="PS50835">
    <property type="entry name" value="IG_LIKE"/>
    <property type="match status" value="1"/>
</dbReference>
<comment type="caution">
    <text evidence="3">The sequence shown here is derived from an EMBL/GenBank/DDBJ whole genome shotgun (WGS) entry which is preliminary data.</text>
</comment>
<evidence type="ECO:0000259" key="2">
    <source>
        <dbReference type="PROSITE" id="PS50835"/>
    </source>
</evidence>
<accession>A0A7J6BR37</accession>
<organism evidence="3 4">
    <name type="scientific">Onychostoma macrolepis</name>
    <dbReference type="NCBI Taxonomy" id="369639"/>
    <lineage>
        <taxon>Eukaryota</taxon>
        <taxon>Metazoa</taxon>
        <taxon>Chordata</taxon>
        <taxon>Craniata</taxon>
        <taxon>Vertebrata</taxon>
        <taxon>Euteleostomi</taxon>
        <taxon>Actinopterygii</taxon>
        <taxon>Neopterygii</taxon>
        <taxon>Teleostei</taxon>
        <taxon>Ostariophysi</taxon>
        <taxon>Cypriniformes</taxon>
        <taxon>Cyprinidae</taxon>
        <taxon>Acrossocheilinae</taxon>
        <taxon>Onychostoma</taxon>
    </lineage>
</organism>
<sequence>MSNIHRIQILLVSNMKSTFKFFEVLLLMCGVFGADEGEVKPVSVMEGDSVTLNPDPTKIQGFKLILWRFGDPAIAQIDGKEISYPSHIEIFRGRLQLDQTGSLTIKNMRIKHSGLYKIEIIQSAGSSDMKFTVTVYESPSVMDAGVAEMKLMSVKEGDPVILQTDVPQLTRDELIVWRSGDEGKLIAKHDTEAKSSPLYDTDERFRDRLALDQTGSLIITNTRTTDSGLYKVKINSNKQTLNQKYIVTVSVSDLSPGVVAGIVIVVVVPLMAAAAASVIYSRHNIAKTPEAVSEMEGDEVKLNTGVTKLQTGDLIKWHSGNKDNIIARIIGGTGEITTYDDVLHGIFRGRLKLDKKTGSLTITNTRIEHTGPYKLLINEKYKKKFIVYIRGKSLSEKKGNKVKLKTNTEIQTADEIRWLFGSEDALIAEIKAETREISIYEDVPDGRFKDRLELDKVTGSLTIKNLTADHDGLYKLLILSRGRTSCRKFFVYVEDTAVNESVPAEIPLLNGEDVE</sequence>
<reference evidence="3 4" key="1">
    <citation type="submission" date="2020-04" db="EMBL/GenBank/DDBJ databases">
        <title>Chromosome-level genome assembly of a cyprinid fish Onychostoma macrolepis by integration of Nanopore Sequencing, Bionano and Hi-C technology.</title>
        <authorList>
            <person name="Wang D."/>
        </authorList>
    </citation>
    <scope>NUCLEOTIDE SEQUENCE [LARGE SCALE GENOMIC DNA]</scope>
    <source>
        <strain evidence="3">SWU-2019</strain>
        <tissue evidence="3">Muscle</tissue>
    </source>
</reference>
<keyword evidence="1" id="KW-1133">Transmembrane helix</keyword>
<dbReference type="PANTHER" id="PTHR21063:SF4">
    <property type="entry name" value="CD48 ANTIGEN-RELATED"/>
    <property type="match status" value="1"/>
</dbReference>
<feature type="transmembrane region" description="Helical" evidence="1">
    <location>
        <begin position="258"/>
        <end position="280"/>
    </location>
</feature>
<name>A0A7J6BR37_9TELE</name>
<dbReference type="Gene3D" id="2.60.40.10">
    <property type="entry name" value="Immunoglobulins"/>
    <property type="match status" value="4"/>
</dbReference>
<dbReference type="AlphaFoldDB" id="A0A7J6BR37"/>
<dbReference type="InterPro" id="IPR013783">
    <property type="entry name" value="Ig-like_fold"/>
</dbReference>
<keyword evidence="1" id="KW-0472">Membrane</keyword>
<evidence type="ECO:0000313" key="4">
    <source>
        <dbReference type="Proteomes" id="UP000579812"/>
    </source>
</evidence>
<dbReference type="SMART" id="SM00409">
    <property type="entry name" value="IG"/>
    <property type="match status" value="4"/>
</dbReference>
<dbReference type="InterPro" id="IPR007110">
    <property type="entry name" value="Ig-like_dom"/>
</dbReference>
<protein>
    <recommendedName>
        <fullName evidence="2">Ig-like domain-containing protein</fullName>
    </recommendedName>
</protein>
<feature type="domain" description="Ig-like" evidence="2">
    <location>
        <begin position="139"/>
        <end position="242"/>
    </location>
</feature>
<gene>
    <name evidence="3" type="ORF">G5714_021424</name>
</gene>
<proteinExistence type="predicted"/>
<dbReference type="OrthoDB" id="8885428at2759"/>
<dbReference type="EMBL" id="JAAMOB010000022">
    <property type="protein sequence ID" value="KAF4097416.1"/>
    <property type="molecule type" value="Genomic_DNA"/>
</dbReference>
<dbReference type="SUPFAM" id="SSF48726">
    <property type="entry name" value="Immunoglobulin"/>
    <property type="match status" value="4"/>
</dbReference>
<dbReference type="Proteomes" id="UP000579812">
    <property type="component" value="Unassembled WGS sequence"/>
</dbReference>
<evidence type="ECO:0000256" key="1">
    <source>
        <dbReference type="SAM" id="Phobius"/>
    </source>
</evidence>
<dbReference type="InterPro" id="IPR003599">
    <property type="entry name" value="Ig_sub"/>
</dbReference>
<evidence type="ECO:0000313" key="3">
    <source>
        <dbReference type="EMBL" id="KAF4097416.1"/>
    </source>
</evidence>
<dbReference type="PANTHER" id="PTHR21063">
    <property type="entry name" value="LFA-3"/>
    <property type="match status" value="1"/>
</dbReference>
<keyword evidence="1" id="KW-0812">Transmembrane</keyword>